<feature type="domain" description="MnmC-like methyltransferase" evidence="12">
    <location>
        <begin position="123"/>
        <end position="242"/>
    </location>
</feature>
<evidence type="ECO:0000256" key="3">
    <source>
        <dbReference type="ARBA" id="ARBA00022630"/>
    </source>
</evidence>
<dbReference type="Gene3D" id="3.40.50.150">
    <property type="entry name" value="Vaccinia Virus protein VP39"/>
    <property type="match status" value="1"/>
</dbReference>
<dbReference type="InterPro" id="IPR006076">
    <property type="entry name" value="FAD-dep_OxRdtase"/>
</dbReference>
<comment type="cofactor">
    <cofactor evidence="10">
        <name>FAD</name>
        <dbReference type="ChEBI" id="CHEBI:57692"/>
    </cofactor>
</comment>
<dbReference type="GO" id="GO:0050660">
    <property type="term" value="F:flavin adenine dinucleotide binding"/>
    <property type="evidence" value="ECO:0007669"/>
    <property type="project" value="UniProtKB-UniRule"/>
</dbReference>
<accession>A0A193G1C5</accession>
<dbReference type="Gene3D" id="3.50.50.60">
    <property type="entry name" value="FAD/NAD(P)-binding domain"/>
    <property type="match status" value="1"/>
</dbReference>
<proteinExistence type="inferred from homology"/>
<dbReference type="Proteomes" id="UP000092213">
    <property type="component" value="Chromosome"/>
</dbReference>
<feature type="region of interest" description="tRNA (mnm(5)s(2)U34)-methyltransferase" evidence="10">
    <location>
        <begin position="1"/>
        <end position="243"/>
    </location>
</feature>
<keyword evidence="2 10" id="KW-0489">Methyltransferase</keyword>
<dbReference type="GO" id="GO:0005737">
    <property type="term" value="C:cytoplasm"/>
    <property type="evidence" value="ECO:0007669"/>
    <property type="project" value="UniProtKB-SubCell"/>
</dbReference>
<dbReference type="EC" id="2.1.1.61" evidence="10"/>
<dbReference type="InterPro" id="IPR017610">
    <property type="entry name" value="tRNA_S-uridine_synth_MnmC_C"/>
</dbReference>
<dbReference type="InterPro" id="IPR023032">
    <property type="entry name" value="tRNA_MAMT_biosynth_bifunc_MnmC"/>
</dbReference>
<dbReference type="Pfam" id="PF01266">
    <property type="entry name" value="DAO"/>
    <property type="match status" value="1"/>
</dbReference>
<dbReference type="SUPFAM" id="SSF51905">
    <property type="entry name" value="FAD/NAD(P)-binding domain"/>
    <property type="match status" value="1"/>
</dbReference>
<evidence type="ECO:0000256" key="5">
    <source>
        <dbReference type="ARBA" id="ARBA00022691"/>
    </source>
</evidence>
<evidence type="ECO:0000256" key="8">
    <source>
        <dbReference type="ARBA" id="ARBA00023002"/>
    </source>
</evidence>
<evidence type="ECO:0000313" key="14">
    <source>
        <dbReference type="Proteomes" id="UP000092213"/>
    </source>
</evidence>
<dbReference type="GO" id="GO:0002097">
    <property type="term" value="P:tRNA wobble base modification"/>
    <property type="evidence" value="ECO:0007669"/>
    <property type="project" value="UniProtKB-UniRule"/>
</dbReference>
<comment type="similarity">
    <text evidence="10">In the C-terminal section; belongs to the DAO family.</text>
</comment>
<keyword evidence="5 10" id="KW-0949">S-adenosyl-L-methionine</keyword>
<dbReference type="GO" id="GO:0016645">
    <property type="term" value="F:oxidoreductase activity, acting on the CH-NH group of donors"/>
    <property type="evidence" value="ECO:0007669"/>
    <property type="project" value="InterPro"/>
</dbReference>
<comment type="similarity">
    <text evidence="10">In the N-terminal section; belongs to the methyltransferase superfamily. tRNA (mnm(5)s(2)U34)-methyltransferase family.</text>
</comment>
<dbReference type="HAMAP" id="MF_01102">
    <property type="entry name" value="MnmC"/>
    <property type="match status" value="1"/>
</dbReference>
<dbReference type="InterPro" id="IPR036188">
    <property type="entry name" value="FAD/NAD-bd_sf"/>
</dbReference>
<evidence type="ECO:0000259" key="12">
    <source>
        <dbReference type="Pfam" id="PF05430"/>
    </source>
</evidence>
<evidence type="ECO:0000256" key="4">
    <source>
        <dbReference type="ARBA" id="ARBA00022679"/>
    </source>
</evidence>
<evidence type="ECO:0000313" key="13">
    <source>
        <dbReference type="EMBL" id="ANN73463.1"/>
    </source>
</evidence>
<comment type="function">
    <text evidence="10">Catalyzes the last two steps in the biosynthesis of 5-methylaminomethyl-2-thiouridine (mnm(5)s(2)U) at the wobble position (U34) in tRNA. Catalyzes the FAD-dependent demodification of cmnm(5)s(2)U34 to nm(5)s(2)U34, followed by the transfer of a methyl group from S-adenosyl-L-methionine to nm(5)s(2)U34, to form mnm(5)s(2)U34.</text>
</comment>
<keyword evidence="7 10" id="KW-0274">FAD</keyword>
<dbReference type="GO" id="GO:0004808">
    <property type="term" value="F:tRNA (5-methylaminomethyl-2-thiouridylate)(34)-methyltransferase activity"/>
    <property type="evidence" value="ECO:0007669"/>
    <property type="project" value="UniProtKB-EC"/>
</dbReference>
<evidence type="ECO:0000256" key="7">
    <source>
        <dbReference type="ARBA" id="ARBA00022827"/>
    </source>
</evidence>
<protein>
    <recommendedName>
        <fullName evidence="10">tRNA 5-methylaminomethyl-2-thiouridine biosynthesis bifunctional protein MnmC</fullName>
        <shortName evidence="10">tRNA mnm(5)s(2)U biosynthesis bifunctional protein</shortName>
    </recommendedName>
    <domain>
        <recommendedName>
            <fullName evidence="10">tRNA (mnm(5)s(2)U34)-methyltransferase</fullName>
            <ecNumber evidence="10">2.1.1.61</ecNumber>
        </recommendedName>
    </domain>
    <domain>
        <recommendedName>
            <fullName evidence="10">FAD-dependent cmnm(5)s(2)U34 oxidoreductase</fullName>
            <ecNumber evidence="10">1.5.-.-</ecNumber>
        </recommendedName>
    </domain>
</protein>
<dbReference type="EMBL" id="CP016171">
    <property type="protein sequence ID" value="ANN73463.1"/>
    <property type="molecule type" value="Genomic_DNA"/>
</dbReference>
<feature type="region of interest" description="FAD-dependent cmnm(5)s(2)U34 oxidoreductase" evidence="10">
    <location>
        <begin position="259"/>
        <end position="623"/>
    </location>
</feature>
<dbReference type="NCBIfam" id="TIGR03197">
    <property type="entry name" value="MnmC_Cterm"/>
    <property type="match status" value="1"/>
</dbReference>
<gene>
    <name evidence="10" type="primary">mnmC</name>
    <name evidence="13" type="ORF">BAU08_20795</name>
</gene>
<sequence>MFESSSVAYRPLVPAEPAIDARGVPYSREYGDVYHAADGAWAQARHVFLQGNGLPGRWAGKQRFTVCETGFGLGVSFLALWQAWREDPRRPRRLHMVSFEAHPLRREDLAGMLRRHAADAALDGLAQALIAQWPPVLPGVHRLEFEGGAVTLTLGFGDARTLVPALEFAADAFFLDGFAPARNPEMWTPALMRALAAHALPGATAATWCSAGAVRRALQEAGFTVAKRPGFAGKTHMTVAVHPGVCTAPDAPPADVAVVGGGIAGAAIAQALGLRGIPVTVFDPLGDSSAHGGHAAAALTPLVARDDNVRARLSRAGSQRAWSRWGALPGDARPWRCGTLQLSRDAGRAADAASVLRALAFPASWVQAVDAAQAAVIAGLPLSRGGLYFAAGMRVRPHALIQALLATPGIRRMPARIARVAHRDGAWRLYADTGREAGQAAIVILANALGARDVLDASGLLGPLPRVAQMHALAGEVTLLPAGDLGGGPRCIVGGEGYLLPAVDGWCVAGSTYVHGAVESHVSAAGQEVNIAKAAGLLGDPGLPASVRAAAGTLPGWAGWRAVMPGRLPAIGPLSHAPGIYLATGYASRGLSWAALAADVIAARLCGEPAILESDLLAAVAPR</sequence>
<dbReference type="EC" id="1.5.-.-" evidence="10"/>
<organism evidence="13 14">
    <name type="scientific">Bordetella bronchialis</name>
    <dbReference type="NCBI Taxonomy" id="463025"/>
    <lineage>
        <taxon>Bacteria</taxon>
        <taxon>Pseudomonadati</taxon>
        <taxon>Pseudomonadota</taxon>
        <taxon>Betaproteobacteria</taxon>
        <taxon>Burkholderiales</taxon>
        <taxon>Alcaligenaceae</taxon>
        <taxon>Bordetella</taxon>
    </lineage>
</organism>
<dbReference type="Pfam" id="PF05430">
    <property type="entry name" value="Methyltransf_30"/>
    <property type="match status" value="1"/>
</dbReference>
<evidence type="ECO:0000256" key="1">
    <source>
        <dbReference type="ARBA" id="ARBA00022490"/>
    </source>
</evidence>
<keyword evidence="9 10" id="KW-0511">Multifunctional enzyme</keyword>
<dbReference type="InterPro" id="IPR047785">
    <property type="entry name" value="tRNA_MNMC2"/>
</dbReference>
<dbReference type="GO" id="GO:0032259">
    <property type="term" value="P:methylation"/>
    <property type="evidence" value="ECO:0007669"/>
    <property type="project" value="UniProtKB-KW"/>
</dbReference>
<keyword evidence="4 10" id="KW-0808">Transferase</keyword>
<name>A0A193G1C5_9BORD</name>
<feature type="domain" description="FAD dependent oxidoreductase" evidence="11">
    <location>
        <begin position="255"/>
        <end position="604"/>
    </location>
</feature>
<evidence type="ECO:0000256" key="9">
    <source>
        <dbReference type="ARBA" id="ARBA00023268"/>
    </source>
</evidence>
<dbReference type="InterPro" id="IPR008471">
    <property type="entry name" value="MnmC-like_methylTransf"/>
</dbReference>
<evidence type="ECO:0000256" key="10">
    <source>
        <dbReference type="HAMAP-Rule" id="MF_01102"/>
    </source>
</evidence>
<evidence type="ECO:0000256" key="6">
    <source>
        <dbReference type="ARBA" id="ARBA00022694"/>
    </source>
</evidence>
<dbReference type="PANTHER" id="PTHR13847">
    <property type="entry name" value="SARCOSINE DEHYDROGENASE-RELATED"/>
    <property type="match status" value="1"/>
</dbReference>
<keyword evidence="6 10" id="KW-0819">tRNA processing</keyword>
<keyword evidence="8 10" id="KW-0560">Oxidoreductase</keyword>
<dbReference type="AlphaFoldDB" id="A0A193G1C5"/>
<evidence type="ECO:0000256" key="2">
    <source>
        <dbReference type="ARBA" id="ARBA00022603"/>
    </source>
</evidence>
<comment type="subcellular location">
    <subcellularLocation>
        <location evidence="10">Cytoplasm</location>
    </subcellularLocation>
</comment>
<dbReference type="Gene3D" id="3.30.9.10">
    <property type="entry name" value="D-Amino Acid Oxidase, subunit A, domain 2"/>
    <property type="match status" value="1"/>
</dbReference>
<dbReference type="RefSeq" id="WP_066671428.1">
    <property type="nucleotide sequence ID" value="NZ_CP016171.1"/>
</dbReference>
<keyword evidence="1 10" id="KW-0963">Cytoplasm</keyword>
<keyword evidence="3 10" id="KW-0285">Flavoprotein</keyword>
<comment type="catalytic activity">
    <reaction evidence="10">
        <text>5-aminomethyl-2-thiouridine(34) in tRNA + S-adenosyl-L-methionine = 5-methylaminomethyl-2-thiouridine(34) in tRNA + S-adenosyl-L-homocysteine + H(+)</text>
        <dbReference type="Rhea" id="RHEA:19569"/>
        <dbReference type="Rhea" id="RHEA-COMP:10195"/>
        <dbReference type="Rhea" id="RHEA-COMP:10197"/>
        <dbReference type="ChEBI" id="CHEBI:15378"/>
        <dbReference type="ChEBI" id="CHEBI:57856"/>
        <dbReference type="ChEBI" id="CHEBI:59789"/>
        <dbReference type="ChEBI" id="CHEBI:74454"/>
        <dbReference type="ChEBI" id="CHEBI:74455"/>
        <dbReference type="EC" id="2.1.1.61"/>
    </reaction>
</comment>
<reference evidence="13 14" key="1">
    <citation type="submission" date="2016-06" db="EMBL/GenBank/DDBJ databases">
        <title>Complete genome sequences of Bordetella bronchialis and Bordetella flabilis.</title>
        <authorList>
            <person name="LiPuma J.J."/>
            <person name="Spilker T."/>
        </authorList>
    </citation>
    <scope>NUCLEOTIDE SEQUENCE [LARGE SCALE GENOMIC DNA]</scope>
    <source>
        <strain evidence="13 14">AU17976</strain>
    </source>
</reference>
<dbReference type="PANTHER" id="PTHR13847:SF283">
    <property type="entry name" value="TRNA 5-METHYLAMINOMETHYL-2-THIOURIDINE BIOSYNTHESIS BIFUNCTIONAL PROTEIN MNMC"/>
    <property type="match status" value="1"/>
</dbReference>
<dbReference type="NCBIfam" id="NF033855">
    <property type="entry name" value="tRNA_MNMC2"/>
    <property type="match status" value="1"/>
</dbReference>
<dbReference type="STRING" id="463025.BAU08_20795"/>
<dbReference type="InterPro" id="IPR029063">
    <property type="entry name" value="SAM-dependent_MTases_sf"/>
</dbReference>
<evidence type="ECO:0000259" key="11">
    <source>
        <dbReference type="Pfam" id="PF01266"/>
    </source>
</evidence>